<proteinExistence type="predicted"/>
<evidence type="ECO:0008006" key="4">
    <source>
        <dbReference type="Google" id="ProtNLM"/>
    </source>
</evidence>
<dbReference type="OrthoDB" id="9799785at2"/>
<dbReference type="EMBL" id="CP010552">
    <property type="protein sequence ID" value="ALE52053.1"/>
    <property type="molecule type" value="Genomic_DNA"/>
</dbReference>
<feature type="transmembrane region" description="Helical" evidence="1">
    <location>
        <begin position="6"/>
        <end position="22"/>
    </location>
</feature>
<organism evidence="2 3">
    <name type="scientific">Candidatus Thioglobus autotrophicus</name>
    <dbReference type="NCBI Taxonomy" id="1705394"/>
    <lineage>
        <taxon>Bacteria</taxon>
        <taxon>Pseudomonadati</taxon>
        <taxon>Pseudomonadota</taxon>
        <taxon>Gammaproteobacteria</taxon>
        <taxon>Candidatus Pseudothioglobaceae</taxon>
        <taxon>Candidatus Thioglobus</taxon>
    </lineage>
</organism>
<feature type="transmembrane region" description="Helical" evidence="1">
    <location>
        <begin position="52"/>
        <end position="72"/>
    </location>
</feature>
<evidence type="ECO:0000313" key="2">
    <source>
        <dbReference type="EMBL" id="ALE52053.1"/>
    </source>
</evidence>
<dbReference type="Proteomes" id="UP000058020">
    <property type="component" value="Chromosome"/>
</dbReference>
<sequence>MHNHWGWLGTLTGIIGGLMVALNFEYSKFGYIFFMVSAVSWLIQGAKNNDKSLVLLNTVFVCVNTLGLYRWFS</sequence>
<gene>
    <name evidence="2" type="ORF">SP60_01640</name>
</gene>
<name>A0A0M5LEH3_9GAMM</name>
<accession>A0A0M5LEH3</accession>
<feature type="transmembrane region" description="Helical" evidence="1">
    <location>
        <begin position="29"/>
        <end position="46"/>
    </location>
</feature>
<dbReference type="STRING" id="1705394.SP60_01640"/>
<dbReference type="KEGG" id="tho:SP60_01640"/>
<evidence type="ECO:0000313" key="3">
    <source>
        <dbReference type="Proteomes" id="UP000058020"/>
    </source>
</evidence>
<protein>
    <recommendedName>
        <fullName evidence="4">Nicotinamide riboside transporter PnuC</fullName>
    </recommendedName>
</protein>
<dbReference type="RefSeq" id="WP_053950985.1">
    <property type="nucleotide sequence ID" value="NZ_CP010552.1"/>
</dbReference>
<dbReference type="AlphaFoldDB" id="A0A0M5LEH3"/>
<keyword evidence="1" id="KW-1133">Transmembrane helix</keyword>
<keyword evidence="1" id="KW-0812">Transmembrane</keyword>
<keyword evidence="3" id="KW-1185">Reference proteome</keyword>
<evidence type="ECO:0000256" key="1">
    <source>
        <dbReference type="SAM" id="Phobius"/>
    </source>
</evidence>
<reference evidence="2 3" key="1">
    <citation type="journal article" date="2015" name="Genome Announc.">
        <title>Genome Sequence of 'Candidatus Thioglobus autotrophica' Strain EF1, a Chemoautotroph from the SUP05 Clade of Marine Gammaproteobacteria.</title>
        <authorList>
            <person name="Shah V."/>
            <person name="Morris R.M."/>
        </authorList>
    </citation>
    <scope>NUCLEOTIDE SEQUENCE [LARGE SCALE GENOMIC DNA]</scope>
    <source>
        <strain evidence="2 3">EF1</strain>
    </source>
</reference>
<keyword evidence="1" id="KW-0472">Membrane</keyword>